<comment type="caution">
    <text evidence="4">The sequence shown here is derived from an EMBL/GenBank/DDBJ whole genome shotgun (WGS) entry which is preliminary data.</text>
</comment>
<dbReference type="PANTHER" id="PTHR36306">
    <property type="entry name" value="ALPHA-AMYLASE-RELATED-RELATED"/>
    <property type="match status" value="1"/>
</dbReference>
<organism evidence="4">
    <name type="scientific">Ignisphaera aggregans</name>
    <dbReference type="NCBI Taxonomy" id="334771"/>
    <lineage>
        <taxon>Archaea</taxon>
        <taxon>Thermoproteota</taxon>
        <taxon>Thermoprotei</taxon>
        <taxon>Desulfurococcales</taxon>
        <taxon>Desulfurococcaceae</taxon>
        <taxon>Ignisphaera</taxon>
    </lineage>
</organism>
<dbReference type="CDD" id="cd10795">
    <property type="entry name" value="GH57N_MJA1_like"/>
    <property type="match status" value="1"/>
</dbReference>
<dbReference type="InterPro" id="IPR004300">
    <property type="entry name" value="Glyco_hydro_57_N"/>
</dbReference>
<dbReference type="Pfam" id="PF03065">
    <property type="entry name" value="Glyco_hydro_57"/>
    <property type="match status" value="1"/>
</dbReference>
<comment type="similarity">
    <text evidence="1">Belongs to the glycosyl hydrolase 57 family.</text>
</comment>
<gene>
    <name evidence="4" type="ORF">ENV14_05285</name>
</gene>
<dbReference type="GO" id="GO:0005975">
    <property type="term" value="P:carbohydrate metabolic process"/>
    <property type="evidence" value="ECO:0007669"/>
    <property type="project" value="InterPro"/>
</dbReference>
<dbReference type="InterPro" id="IPR011330">
    <property type="entry name" value="Glyco_hydro/deAcase_b/a-brl"/>
</dbReference>
<dbReference type="InterPro" id="IPR052046">
    <property type="entry name" value="GH57_Enzymes"/>
</dbReference>
<reference evidence="4" key="1">
    <citation type="journal article" date="2020" name="mSystems">
        <title>Genome- and Community-Level Interaction Insights into Carbon Utilization and Element Cycling Functions of Hydrothermarchaeota in Hydrothermal Sediment.</title>
        <authorList>
            <person name="Zhou Z."/>
            <person name="Liu Y."/>
            <person name="Xu W."/>
            <person name="Pan J."/>
            <person name="Luo Z.H."/>
            <person name="Li M."/>
        </authorList>
    </citation>
    <scope>NUCLEOTIDE SEQUENCE [LARGE SCALE GENOMIC DNA]</scope>
    <source>
        <strain evidence="4">SpSt-732</strain>
    </source>
</reference>
<evidence type="ECO:0000256" key="1">
    <source>
        <dbReference type="ARBA" id="ARBA00006821"/>
    </source>
</evidence>
<dbReference type="Gene3D" id="3.20.110.20">
    <property type="match status" value="1"/>
</dbReference>
<evidence type="ECO:0000256" key="2">
    <source>
        <dbReference type="ARBA" id="ARBA00023277"/>
    </source>
</evidence>
<proteinExistence type="inferred from homology"/>
<evidence type="ECO:0000313" key="4">
    <source>
        <dbReference type="EMBL" id="HGI87786.1"/>
    </source>
</evidence>
<dbReference type="EMBL" id="DTFF01000044">
    <property type="protein sequence ID" value="HGI87786.1"/>
    <property type="molecule type" value="Genomic_DNA"/>
</dbReference>
<sequence>MVDVVFVFEVHQPFRLRRDILRSVISDGIRGRLSFEKLFDMLFDSRLNEEIFTRVADKCYVRATKILLDSIKAVRRAGGDFRFAMSVSGVLIEQALKWDKRVVEVIQEAVAENAVELVEQTYYHSLASLFSPDEFAEQLLLHRVAVKQLFGVEPKVAENTEFIYNNDIAHMLSRLGYTTILTEGCEKILGWRSPNYVYRARGCDARVLMRNYRLSDDIGFRFSDRSWDQYPLTADKYASWVANTPGDVILIAMDYETFGEHHSPSTGILEFLKWLPIELSKHGNVNIATPSEAVQRHEPRDFIDVPMWETISWADERDLSAWLGTSMQRTAFDIYTSLEPYVKAVGGEALRIWRLLGASDHLYYMAIKSGPAADVHHYFSPYKDVFIAYTAVIEALAILSTMVLQEISSKPKVYAHRIVLPCSKAFQFYLGPAMPLPYRARSLRELIAIATSLAPPESLAYHVVRGDLAKWFREMLLLDDVAKELEILGARVREGFVNTKGLREELLKILSEI</sequence>
<protein>
    <submittedName>
        <fullName evidence="4">Alpha-amylase</fullName>
    </submittedName>
</protein>
<dbReference type="GO" id="GO:0003824">
    <property type="term" value="F:catalytic activity"/>
    <property type="evidence" value="ECO:0007669"/>
    <property type="project" value="InterPro"/>
</dbReference>
<feature type="domain" description="Glycoside hydrolase family 57 N-terminal" evidence="3">
    <location>
        <begin position="5"/>
        <end position="306"/>
    </location>
</feature>
<dbReference type="SUPFAM" id="SSF88713">
    <property type="entry name" value="Glycoside hydrolase/deacetylase"/>
    <property type="match status" value="1"/>
</dbReference>
<keyword evidence="2" id="KW-0119">Carbohydrate metabolism</keyword>
<dbReference type="AlphaFoldDB" id="A0A7C4FGN4"/>
<name>A0A7C4FGN4_9CREN</name>
<evidence type="ECO:0000259" key="3">
    <source>
        <dbReference type="Pfam" id="PF03065"/>
    </source>
</evidence>
<dbReference type="PANTHER" id="PTHR36306:SF1">
    <property type="entry name" value="ALPHA-AMYLASE-RELATED"/>
    <property type="match status" value="1"/>
</dbReference>
<accession>A0A7C4FGN4</accession>